<evidence type="ECO:0000259" key="8">
    <source>
        <dbReference type="PROSITE" id="PS50287"/>
    </source>
</evidence>
<feature type="disulfide bond" evidence="5">
    <location>
        <begin position="66"/>
        <end position="127"/>
    </location>
</feature>
<dbReference type="Proteomes" id="UP001165289">
    <property type="component" value="Unassembled WGS sequence"/>
</dbReference>
<accession>A0AAV7K1C6</accession>
<gene>
    <name evidence="9" type="ORF">LOD99_2316</name>
</gene>
<dbReference type="SMART" id="SM00202">
    <property type="entry name" value="SR"/>
    <property type="match status" value="1"/>
</dbReference>
<feature type="chain" id="PRO_5043383979" evidence="7">
    <location>
        <begin position="19"/>
        <end position="206"/>
    </location>
</feature>
<dbReference type="SUPFAM" id="SSF56487">
    <property type="entry name" value="SRCR-like"/>
    <property type="match status" value="1"/>
</dbReference>
<keyword evidence="4" id="KW-0325">Glycoprotein</keyword>
<evidence type="ECO:0000256" key="3">
    <source>
        <dbReference type="ARBA" id="ARBA00023157"/>
    </source>
</evidence>
<keyword evidence="6" id="KW-0812">Transmembrane</keyword>
<evidence type="ECO:0000256" key="5">
    <source>
        <dbReference type="PROSITE-ProRule" id="PRU00196"/>
    </source>
</evidence>
<protein>
    <submittedName>
        <fullName evidence="9">Lysyl oxidase-like protein 2B</fullName>
    </submittedName>
</protein>
<evidence type="ECO:0000256" key="4">
    <source>
        <dbReference type="ARBA" id="ARBA00023180"/>
    </source>
</evidence>
<evidence type="ECO:0000256" key="1">
    <source>
        <dbReference type="ARBA" id="ARBA00022729"/>
    </source>
</evidence>
<feature type="domain" description="SRCR" evidence="8">
    <location>
        <begin position="24"/>
        <end position="128"/>
    </location>
</feature>
<proteinExistence type="predicted"/>
<feature type="disulfide bond" evidence="5">
    <location>
        <begin position="97"/>
        <end position="107"/>
    </location>
</feature>
<dbReference type="PROSITE" id="PS50287">
    <property type="entry name" value="SRCR_2"/>
    <property type="match status" value="1"/>
</dbReference>
<dbReference type="PANTHER" id="PTHR19331:SF465">
    <property type="entry name" value="EGG PEPTIDE SPERACT RECEPTOR"/>
    <property type="match status" value="1"/>
</dbReference>
<dbReference type="InterPro" id="IPR001190">
    <property type="entry name" value="SRCR"/>
</dbReference>
<dbReference type="PROSITE" id="PS51257">
    <property type="entry name" value="PROKAR_LIPOPROTEIN"/>
    <property type="match status" value="1"/>
</dbReference>
<keyword evidence="6" id="KW-0472">Membrane</keyword>
<keyword evidence="10" id="KW-1185">Reference proteome</keyword>
<evidence type="ECO:0000313" key="9">
    <source>
        <dbReference type="EMBL" id="KAI6655027.1"/>
    </source>
</evidence>
<dbReference type="GO" id="GO:0016020">
    <property type="term" value="C:membrane"/>
    <property type="evidence" value="ECO:0007669"/>
    <property type="project" value="InterPro"/>
</dbReference>
<keyword evidence="2" id="KW-0677">Repeat</keyword>
<dbReference type="Gene3D" id="3.10.250.10">
    <property type="entry name" value="SRCR-like domain"/>
    <property type="match status" value="1"/>
</dbReference>
<dbReference type="InterPro" id="IPR036772">
    <property type="entry name" value="SRCR-like_dom_sf"/>
</dbReference>
<dbReference type="EMBL" id="JAKMXF010000210">
    <property type="protein sequence ID" value="KAI6655027.1"/>
    <property type="molecule type" value="Genomic_DNA"/>
</dbReference>
<sequence>MQLVKIFAFAFFLGMASCTEHGDVRIIKKGEVSSEGNVEIFWDNDWMGICADDINTWDIDAVSVVCSQLNYPYATTPSITGYYSRSNVTYSIHDVICRGDEDVLLECSFLNYSIPEVECNNPASAACVTAEEVLVYAVCFFLSCMFCCCSTFVIILMCFMIASCPLAILATSSRRPADGVVIDDPTRPLMIDPNTNYKTKPPAYTN</sequence>
<keyword evidence="6" id="KW-1133">Transmembrane helix</keyword>
<evidence type="ECO:0000256" key="6">
    <source>
        <dbReference type="SAM" id="Phobius"/>
    </source>
</evidence>
<dbReference type="Pfam" id="PF00530">
    <property type="entry name" value="SRCR"/>
    <property type="match status" value="1"/>
</dbReference>
<keyword evidence="3 5" id="KW-1015">Disulfide bond</keyword>
<reference evidence="9 10" key="1">
    <citation type="journal article" date="2023" name="BMC Biol.">
        <title>The compact genome of the sponge Oopsacas minuta (Hexactinellida) is lacking key metazoan core genes.</title>
        <authorList>
            <person name="Santini S."/>
            <person name="Schenkelaars Q."/>
            <person name="Jourda C."/>
            <person name="Duchesne M."/>
            <person name="Belahbib H."/>
            <person name="Rocher C."/>
            <person name="Selva M."/>
            <person name="Riesgo A."/>
            <person name="Vervoort M."/>
            <person name="Leys S.P."/>
            <person name="Kodjabachian L."/>
            <person name="Le Bivic A."/>
            <person name="Borchiellini C."/>
            <person name="Claverie J.M."/>
            <person name="Renard E."/>
        </authorList>
    </citation>
    <scope>NUCLEOTIDE SEQUENCE [LARGE SCALE GENOMIC DNA]</scope>
    <source>
        <strain evidence="9">SPO-2</strain>
    </source>
</reference>
<feature type="signal peptide" evidence="7">
    <location>
        <begin position="1"/>
        <end position="18"/>
    </location>
</feature>
<dbReference type="PANTHER" id="PTHR19331">
    <property type="entry name" value="SCAVENGER RECEPTOR DOMAIN-CONTAINING"/>
    <property type="match status" value="1"/>
</dbReference>
<organism evidence="9 10">
    <name type="scientific">Oopsacas minuta</name>
    <dbReference type="NCBI Taxonomy" id="111878"/>
    <lineage>
        <taxon>Eukaryota</taxon>
        <taxon>Metazoa</taxon>
        <taxon>Porifera</taxon>
        <taxon>Hexactinellida</taxon>
        <taxon>Hexasterophora</taxon>
        <taxon>Lyssacinosida</taxon>
        <taxon>Leucopsacidae</taxon>
        <taxon>Oopsacas</taxon>
    </lineage>
</organism>
<keyword evidence="1 7" id="KW-0732">Signal</keyword>
<evidence type="ECO:0000256" key="7">
    <source>
        <dbReference type="SAM" id="SignalP"/>
    </source>
</evidence>
<evidence type="ECO:0000256" key="2">
    <source>
        <dbReference type="ARBA" id="ARBA00022737"/>
    </source>
</evidence>
<comment type="caution">
    <text evidence="5">Lacks conserved residue(s) required for the propagation of feature annotation.</text>
</comment>
<feature type="transmembrane region" description="Helical" evidence="6">
    <location>
        <begin position="133"/>
        <end position="166"/>
    </location>
</feature>
<dbReference type="AlphaFoldDB" id="A0AAV7K1C6"/>
<evidence type="ECO:0000313" key="10">
    <source>
        <dbReference type="Proteomes" id="UP001165289"/>
    </source>
</evidence>
<name>A0AAV7K1C6_9METZ</name>
<comment type="caution">
    <text evidence="9">The sequence shown here is derived from an EMBL/GenBank/DDBJ whole genome shotgun (WGS) entry which is preliminary data.</text>
</comment>